<feature type="region of interest" description="Disordered" evidence="1">
    <location>
        <begin position="1"/>
        <end position="23"/>
    </location>
</feature>
<keyword evidence="3" id="KW-1185">Reference proteome</keyword>
<proteinExistence type="predicted"/>
<name>A0AA38IGY5_9CUCU</name>
<evidence type="ECO:0000256" key="1">
    <source>
        <dbReference type="SAM" id="MobiDB-lite"/>
    </source>
</evidence>
<gene>
    <name evidence="2" type="ORF">Zmor_015538</name>
</gene>
<evidence type="ECO:0000313" key="3">
    <source>
        <dbReference type="Proteomes" id="UP001168821"/>
    </source>
</evidence>
<dbReference type="Proteomes" id="UP001168821">
    <property type="component" value="Unassembled WGS sequence"/>
</dbReference>
<dbReference type="AlphaFoldDB" id="A0AA38IGY5"/>
<comment type="caution">
    <text evidence="2">The sequence shown here is derived from an EMBL/GenBank/DDBJ whole genome shotgun (WGS) entry which is preliminary data.</text>
</comment>
<reference evidence="2" key="1">
    <citation type="journal article" date="2023" name="G3 (Bethesda)">
        <title>Whole genome assemblies of Zophobas morio and Tenebrio molitor.</title>
        <authorList>
            <person name="Kaur S."/>
            <person name="Stinson S.A."/>
            <person name="diCenzo G.C."/>
        </authorList>
    </citation>
    <scope>NUCLEOTIDE SEQUENCE</scope>
    <source>
        <strain evidence="2">QUZm001</strain>
    </source>
</reference>
<evidence type="ECO:0000313" key="2">
    <source>
        <dbReference type="EMBL" id="KAJ3656462.1"/>
    </source>
</evidence>
<dbReference type="EMBL" id="JALNTZ010000004">
    <property type="protein sequence ID" value="KAJ3656462.1"/>
    <property type="molecule type" value="Genomic_DNA"/>
</dbReference>
<sequence length="179" mass="17295">MKSSGSSSGSPPNVRRYSSVRSVGTGTERMAVEAAAAEAVAEAVAAAAAAFCWAKQTIIVSTSLSNFAPKSTMASAAGCGAADGNSAVIPTPNEPWATVGGSNRPVGGKDQGLPVVNGDVPACGGCTRSLGNAVAGEELGDAAMPAGAVTRASGEVGGTVSSDSTAGDCVAGPNFFILS</sequence>
<protein>
    <submittedName>
        <fullName evidence="2">Uncharacterized protein</fullName>
    </submittedName>
</protein>
<organism evidence="2 3">
    <name type="scientific">Zophobas morio</name>
    <dbReference type="NCBI Taxonomy" id="2755281"/>
    <lineage>
        <taxon>Eukaryota</taxon>
        <taxon>Metazoa</taxon>
        <taxon>Ecdysozoa</taxon>
        <taxon>Arthropoda</taxon>
        <taxon>Hexapoda</taxon>
        <taxon>Insecta</taxon>
        <taxon>Pterygota</taxon>
        <taxon>Neoptera</taxon>
        <taxon>Endopterygota</taxon>
        <taxon>Coleoptera</taxon>
        <taxon>Polyphaga</taxon>
        <taxon>Cucujiformia</taxon>
        <taxon>Tenebrionidae</taxon>
        <taxon>Zophobas</taxon>
    </lineage>
</organism>
<feature type="compositionally biased region" description="Low complexity" evidence="1">
    <location>
        <begin position="1"/>
        <end position="10"/>
    </location>
</feature>
<accession>A0AA38IGY5</accession>